<evidence type="ECO:0000256" key="1">
    <source>
        <dbReference type="ARBA" id="ARBA00004651"/>
    </source>
</evidence>
<protein>
    <submittedName>
        <fullName evidence="6">Uncharacterized protein</fullName>
    </submittedName>
</protein>
<name>A0A379B0I1_NEIGO</name>
<dbReference type="SUPFAM" id="SSF90123">
    <property type="entry name" value="ABC transporter transmembrane region"/>
    <property type="match status" value="1"/>
</dbReference>
<dbReference type="GO" id="GO:0005886">
    <property type="term" value="C:plasma membrane"/>
    <property type="evidence" value="ECO:0007669"/>
    <property type="project" value="UniProtKB-SubCell"/>
</dbReference>
<proteinExistence type="predicted"/>
<dbReference type="EMBL" id="UGRI01000002">
    <property type="protein sequence ID" value="SUB32041.1"/>
    <property type="molecule type" value="Genomic_DNA"/>
</dbReference>
<evidence type="ECO:0000256" key="4">
    <source>
        <dbReference type="ARBA" id="ARBA00023136"/>
    </source>
</evidence>
<keyword evidence="2 5" id="KW-0812">Transmembrane</keyword>
<evidence type="ECO:0000256" key="2">
    <source>
        <dbReference type="ARBA" id="ARBA00022692"/>
    </source>
</evidence>
<sequence>MSLFVNTVNTKLTTDKLSALFEFSNKLLFSMENIIIIYLGASAILDGSFTVGVLMAFLAYKGQFESRTASLVDQYIQIKC</sequence>
<evidence type="ECO:0000256" key="5">
    <source>
        <dbReference type="SAM" id="Phobius"/>
    </source>
</evidence>
<organism evidence="6">
    <name type="scientific">Neisseria gonorrhoeae</name>
    <dbReference type="NCBI Taxonomy" id="485"/>
    <lineage>
        <taxon>Bacteria</taxon>
        <taxon>Pseudomonadati</taxon>
        <taxon>Pseudomonadota</taxon>
        <taxon>Betaproteobacteria</taxon>
        <taxon>Neisseriales</taxon>
        <taxon>Neisseriaceae</taxon>
        <taxon>Neisseria</taxon>
    </lineage>
</organism>
<comment type="subcellular location">
    <subcellularLocation>
        <location evidence="1">Cell membrane</location>
        <topology evidence="1">Multi-pass membrane protein</topology>
    </subcellularLocation>
</comment>
<keyword evidence="3 5" id="KW-1133">Transmembrane helix</keyword>
<dbReference type="AlphaFoldDB" id="A0A379B0I1"/>
<evidence type="ECO:0000256" key="3">
    <source>
        <dbReference type="ARBA" id="ARBA00022989"/>
    </source>
</evidence>
<dbReference type="InterPro" id="IPR036640">
    <property type="entry name" value="ABC1_TM_sf"/>
</dbReference>
<reference evidence="6" key="1">
    <citation type="submission" date="2018-06" db="EMBL/GenBank/DDBJ databases">
        <authorList>
            <consortium name="Pathogen Informatics"/>
            <person name="Doyle S."/>
        </authorList>
    </citation>
    <scope>NUCLEOTIDE SEQUENCE [LARGE SCALE GENOMIC DNA]</scope>
    <source>
        <strain evidence="6">NCTC11421</strain>
    </source>
</reference>
<dbReference type="Gene3D" id="1.20.1560.10">
    <property type="entry name" value="ABC transporter type 1, transmembrane domain"/>
    <property type="match status" value="1"/>
</dbReference>
<dbReference type="GO" id="GO:0005524">
    <property type="term" value="F:ATP binding"/>
    <property type="evidence" value="ECO:0007669"/>
    <property type="project" value="InterPro"/>
</dbReference>
<accession>A0A379B0I1</accession>
<feature type="transmembrane region" description="Helical" evidence="5">
    <location>
        <begin position="35"/>
        <end position="60"/>
    </location>
</feature>
<evidence type="ECO:0000313" key="6">
    <source>
        <dbReference type="EMBL" id="SUB32041.1"/>
    </source>
</evidence>
<gene>
    <name evidence="6" type="ORF">NCTC11421_03467</name>
</gene>
<keyword evidence="4 5" id="KW-0472">Membrane</keyword>